<protein>
    <submittedName>
        <fullName evidence="1">Uncharacterized protein</fullName>
    </submittedName>
</protein>
<comment type="caution">
    <text evidence="1">The sequence shown here is derived from an EMBL/GenBank/DDBJ whole genome shotgun (WGS) entry which is preliminary data.</text>
</comment>
<keyword evidence="2" id="KW-1185">Reference proteome</keyword>
<name>A0AAV4R3Y9_CAEEX</name>
<gene>
    <name evidence="1" type="ORF">CEXT_658431</name>
</gene>
<dbReference type="AlphaFoldDB" id="A0AAV4R3Y9"/>
<proteinExistence type="predicted"/>
<dbReference type="EMBL" id="BPLR01007200">
    <property type="protein sequence ID" value="GIY15137.1"/>
    <property type="molecule type" value="Genomic_DNA"/>
</dbReference>
<reference evidence="1 2" key="1">
    <citation type="submission" date="2021-06" db="EMBL/GenBank/DDBJ databases">
        <title>Caerostris extrusa draft genome.</title>
        <authorList>
            <person name="Kono N."/>
            <person name="Arakawa K."/>
        </authorList>
    </citation>
    <scope>NUCLEOTIDE SEQUENCE [LARGE SCALE GENOMIC DNA]</scope>
</reference>
<organism evidence="1 2">
    <name type="scientific">Caerostris extrusa</name>
    <name type="common">Bark spider</name>
    <name type="synonym">Caerostris bankana</name>
    <dbReference type="NCBI Taxonomy" id="172846"/>
    <lineage>
        <taxon>Eukaryota</taxon>
        <taxon>Metazoa</taxon>
        <taxon>Ecdysozoa</taxon>
        <taxon>Arthropoda</taxon>
        <taxon>Chelicerata</taxon>
        <taxon>Arachnida</taxon>
        <taxon>Araneae</taxon>
        <taxon>Araneomorphae</taxon>
        <taxon>Entelegynae</taxon>
        <taxon>Araneoidea</taxon>
        <taxon>Araneidae</taxon>
        <taxon>Caerostris</taxon>
    </lineage>
</organism>
<sequence>MNGEPHHSSRRQIHLSFVLRRLITATRMRGTKRRRHFSEVCQACIVPSECCARIRSDLHLFHLWEWTGAAEGVRHYLADSLRTHVQIGICLFGLRR</sequence>
<dbReference type="Proteomes" id="UP001054945">
    <property type="component" value="Unassembled WGS sequence"/>
</dbReference>
<accession>A0AAV4R3Y9</accession>
<evidence type="ECO:0000313" key="1">
    <source>
        <dbReference type="EMBL" id="GIY15137.1"/>
    </source>
</evidence>
<evidence type="ECO:0000313" key="2">
    <source>
        <dbReference type="Proteomes" id="UP001054945"/>
    </source>
</evidence>